<dbReference type="Gene3D" id="3.40.50.300">
    <property type="entry name" value="P-loop containing nucleotide triphosphate hydrolases"/>
    <property type="match status" value="1"/>
</dbReference>
<dbReference type="SUPFAM" id="SSF52540">
    <property type="entry name" value="P-loop containing nucleoside triphosphate hydrolases"/>
    <property type="match status" value="1"/>
</dbReference>
<dbReference type="InterPro" id="IPR027417">
    <property type="entry name" value="P-loop_NTPase"/>
</dbReference>
<protein>
    <recommendedName>
        <fullName evidence="2">Deoxynucleoside kinase domain-containing protein</fullName>
    </recommendedName>
</protein>
<sequence length="196" mass="23612">MQEPPHRFININLICGFSECGKDTVAKMFDEHYKYIHYKISNFSKKNQHVETDYNTSSVQNYKELFPYLNNISMVYNLLQHIEKEYINNPITNIINIVISDLRFINEYNAFLYFFERFSGRLKVNLIKMTRKDSLRYYSIDKKMFDTDHLNFSYNYVIENNSDIPSLERKMKILHNHIQNDRLEPGRINMVIEQDP</sequence>
<organism evidence="1">
    <name type="scientific">viral metagenome</name>
    <dbReference type="NCBI Taxonomy" id="1070528"/>
    <lineage>
        <taxon>unclassified sequences</taxon>
        <taxon>metagenomes</taxon>
        <taxon>organismal metagenomes</taxon>
    </lineage>
</organism>
<dbReference type="EMBL" id="MN739215">
    <property type="protein sequence ID" value="QHS93997.1"/>
    <property type="molecule type" value="Genomic_DNA"/>
</dbReference>
<reference evidence="1" key="1">
    <citation type="journal article" date="2020" name="Nature">
        <title>Giant virus diversity and host interactions through global metagenomics.</title>
        <authorList>
            <person name="Schulz F."/>
            <person name="Roux S."/>
            <person name="Paez-Espino D."/>
            <person name="Jungbluth S."/>
            <person name="Walsh D.A."/>
            <person name="Denef V.J."/>
            <person name="McMahon K.D."/>
            <person name="Konstantinidis K.T."/>
            <person name="Eloe-Fadrosh E.A."/>
            <person name="Kyrpides N.C."/>
            <person name="Woyke T."/>
        </authorList>
    </citation>
    <scope>NUCLEOTIDE SEQUENCE</scope>
    <source>
        <strain evidence="1">GVMAG-M-3300018416-26</strain>
    </source>
</reference>
<proteinExistence type="predicted"/>
<name>A0A6C0BNK4_9ZZZZ</name>
<accession>A0A6C0BNK4</accession>
<evidence type="ECO:0008006" key="2">
    <source>
        <dbReference type="Google" id="ProtNLM"/>
    </source>
</evidence>
<dbReference type="AlphaFoldDB" id="A0A6C0BNK4"/>
<evidence type="ECO:0000313" key="1">
    <source>
        <dbReference type="EMBL" id="QHS93997.1"/>
    </source>
</evidence>